<keyword evidence="9" id="KW-1185">Reference proteome</keyword>
<evidence type="ECO:0000256" key="3">
    <source>
        <dbReference type="ARBA" id="ARBA00023082"/>
    </source>
</evidence>
<dbReference type="InterPro" id="IPR013325">
    <property type="entry name" value="RNA_pol_sigma_r2"/>
</dbReference>
<evidence type="ECO:0000256" key="5">
    <source>
        <dbReference type="ARBA" id="ARBA00023163"/>
    </source>
</evidence>
<gene>
    <name evidence="8" type="ORF">DKT68_19650</name>
</gene>
<dbReference type="EMBL" id="QGKR01000226">
    <property type="protein sequence ID" value="PWR07281.1"/>
    <property type="molecule type" value="Genomic_DNA"/>
</dbReference>
<keyword evidence="2" id="KW-0805">Transcription regulation</keyword>
<comment type="caution">
    <text evidence="8">The sequence shown here is derived from an EMBL/GenBank/DDBJ whole genome shotgun (WGS) entry which is preliminary data.</text>
</comment>
<evidence type="ECO:0000256" key="1">
    <source>
        <dbReference type="ARBA" id="ARBA00010641"/>
    </source>
</evidence>
<evidence type="ECO:0000256" key="2">
    <source>
        <dbReference type="ARBA" id="ARBA00023015"/>
    </source>
</evidence>
<dbReference type="Gene3D" id="1.10.1740.10">
    <property type="match status" value="1"/>
</dbReference>
<keyword evidence="4" id="KW-0238">DNA-binding</keyword>
<dbReference type="PANTHER" id="PTHR43133:SF8">
    <property type="entry name" value="RNA POLYMERASE SIGMA FACTOR HI_1459-RELATED"/>
    <property type="match status" value="1"/>
</dbReference>
<dbReference type="Proteomes" id="UP000245410">
    <property type="component" value="Unassembled WGS sequence"/>
</dbReference>
<dbReference type="InterPro" id="IPR007627">
    <property type="entry name" value="RNA_pol_sigma70_r2"/>
</dbReference>
<dbReference type="OrthoDB" id="265863at2"/>
<name>A0A317CXG2_9ACTN</name>
<proteinExistence type="inferred from homology"/>
<dbReference type="GO" id="GO:0003677">
    <property type="term" value="F:DNA binding"/>
    <property type="evidence" value="ECO:0007669"/>
    <property type="project" value="UniProtKB-KW"/>
</dbReference>
<dbReference type="NCBIfam" id="TIGR02937">
    <property type="entry name" value="sigma70-ECF"/>
    <property type="match status" value="1"/>
</dbReference>
<accession>A0A317CXG2</accession>
<evidence type="ECO:0000256" key="6">
    <source>
        <dbReference type="SAM" id="MobiDB-lite"/>
    </source>
</evidence>
<evidence type="ECO:0000313" key="8">
    <source>
        <dbReference type="EMBL" id="PWR07281.1"/>
    </source>
</evidence>
<dbReference type="SUPFAM" id="SSF88659">
    <property type="entry name" value="Sigma3 and sigma4 domains of RNA polymerase sigma factors"/>
    <property type="match status" value="1"/>
</dbReference>
<dbReference type="GO" id="GO:0016987">
    <property type="term" value="F:sigma factor activity"/>
    <property type="evidence" value="ECO:0007669"/>
    <property type="project" value="UniProtKB-KW"/>
</dbReference>
<dbReference type="PANTHER" id="PTHR43133">
    <property type="entry name" value="RNA POLYMERASE ECF-TYPE SIGMA FACTO"/>
    <property type="match status" value="1"/>
</dbReference>
<evidence type="ECO:0000313" key="9">
    <source>
        <dbReference type="Proteomes" id="UP000245410"/>
    </source>
</evidence>
<evidence type="ECO:0000259" key="7">
    <source>
        <dbReference type="Pfam" id="PF04542"/>
    </source>
</evidence>
<dbReference type="SUPFAM" id="SSF88946">
    <property type="entry name" value="Sigma2 domain of RNA polymerase sigma factors"/>
    <property type="match status" value="1"/>
</dbReference>
<sequence>MSNVPVDRAGASLDRAARLGERLERARAGDRDALDEVVRELNPLLWRVARAQGLAAEEAADVVQTTWLELVRGLHTIRSSSALTAWLVTTTRRESWRVRGLAQRQTPHDAATLESSPDPDPGPADQLLSEERDRALWQHVARLPERCRALLRIVAHVDRPDYTVVAEALGMPRGSIGPTRGRCLAKLREMLAADSTWSPT</sequence>
<evidence type="ECO:0000256" key="4">
    <source>
        <dbReference type="ARBA" id="ARBA00023125"/>
    </source>
</evidence>
<protein>
    <submittedName>
        <fullName evidence="8">RNA polymerase subunit sigma</fullName>
    </submittedName>
</protein>
<dbReference type="InterPro" id="IPR039425">
    <property type="entry name" value="RNA_pol_sigma-70-like"/>
</dbReference>
<keyword evidence="3" id="KW-0731">Sigma factor</keyword>
<keyword evidence="5" id="KW-0804">Transcription</keyword>
<organism evidence="8 9">
    <name type="scientific">Micromonospora acroterricola</name>
    <dbReference type="NCBI Taxonomy" id="2202421"/>
    <lineage>
        <taxon>Bacteria</taxon>
        <taxon>Bacillati</taxon>
        <taxon>Actinomycetota</taxon>
        <taxon>Actinomycetes</taxon>
        <taxon>Micromonosporales</taxon>
        <taxon>Micromonosporaceae</taxon>
        <taxon>Micromonospora</taxon>
    </lineage>
</organism>
<dbReference type="Pfam" id="PF04542">
    <property type="entry name" value="Sigma70_r2"/>
    <property type="match status" value="1"/>
</dbReference>
<dbReference type="GO" id="GO:0006352">
    <property type="term" value="P:DNA-templated transcription initiation"/>
    <property type="evidence" value="ECO:0007669"/>
    <property type="project" value="InterPro"/>
</dbReference>
<dbReference type="AlphaFoldDB" id="A0A317CXG2"/>
<dbReference type="RefSeq" id="WP_109818866.1">
    <property type="nucleotide sequence ID" value="NZ_QGKR01000226.1"/>
</dbReference>
<comment type="similarity">
    <text evidence="1">Belongs to the sigma-70 factor family. ECF subfamily.</text>
</comment>
<dbReference type="InterPro" id="IPR036388">
    <property type="entry name" value="WH-like_DNA-bd_sf"/>
</dbReference>
<reference evidence="8 9" key="1">
    <citation type="submission" date="2018-05" db="EMBL/GenBank/DDBJ databases">
        <title>Micromonospora atacamensis sp. nov., a novel actinobacteria isolated from high altitude Atacama Desert soil.</title>
        <authorList>
            <person name="Carro L."/>
            <person name="Golinska P."/>
            <person name="Klenk H.-P."/>
            <person name="Goodfellow M."/>
        </authorList>
    </citation>
    <scope>NUCLEOTIDE SEQUENCE [LARGE SCALE GENOMIC DNA]</scope>
    <source>
        <strain evidence="8 9">5R2A7</strain>
    </source>
</reference>
<dbReference type="InterPro" id="IPR013324">
    <property type="entry name" value="RNA_pol_sigma_r3/r4-like"/>
</dbReference>
<dbReference type="InterPro" id="IPR014284">
    <property type="entry name" value="RNA_pol_sigma-70_dom"/>
</dbReference>
<dbReference type="Gene3D" id="1.10.10.10">
    <property type="entry name" value="Winged helix-like DNA-binding domain superfamily/Winged helix DNA-binding domain"/>
    <property type="match status" value="1"/>
</dbReference>
<feature type="domain" description="RNA polymerase sigma-70 region 2" evidence="7">
    <location>
        <begin position="38"/>
        <end position="94"/>
    </location>
</feature>
<feature type="region of interest" description="Disordered" evidence="6">
    <location>
        <begin position="98"/>
        <end position="126"/>
    </location>
</feature>